<reference evidence="6 7" key="1">
    <citation type="submission" date="2024-05" db="EMBL/GenBank/DDBJ databases">
        <title>Genetic variation in Jamaican populations of the coffee berry borer (Hypothenemus hampei).</title>
        <authorList>
            <person name="Errbii M."/>
            <person name="Myrie A."/>
        </authorList>
    </citation>
    <scope>NUCLEOTIDE SEQUENCE [LARGE SCALE GENOMIC DNA]</scope>
    <source>
        <strain evidence="6">JA-Hopewell-2020-01-JO</strain>
        <tissue evidence="6">Whole body</tissue>
    </source>
</reference>
<dbReference type="AlphaFoldDB" id="A0ABD1EZ94"/>
<dbReference type="PROSITE" id="PS00518">
    <property type="entry name" value="ZF_RING_1"/>
    <property type="match status" value="1"/>
</dbReference>
<evidence type="ECO:0000256" key="3">
    <source>
        <dbReference type="ARBA" id="ARBA00022833"/>
    </source>
</evidence>
<dbReference type="PANTHER" id="PTHR13492:SF2">
    <property type="entry name" value="RING FINGER PROTEIN 37"/>
    <property type="match status" value="1"/>
</dbReference>
<gene>
    <name evidence="6" type="ORF">ABEB36_005425</name>
</gene>
<evidence type="ECO:0000256" key="4">
    <source>
        <dbReference type="PROSITE-ProRule" id="PRU00175"/>
    </source>
</evidence>
<dbReference type="InterPro" id="IPR013083">
    <property type="entry name" value="Znf_RING/FYVE/PHD"/>
</dbReference>
<evidence type="ECO:0000313" key="6">
    <source>
        <dbReference type="EMBL" id="KAL1505984.1"/>
    </source>
</evidence>
<dbReference type="GO" id="GO:0008270">
    <property type="term" value="F:zinc ion binding"/>
    <property type="evidence" value="ECO:0007669"/>
    <property type="project" value="UniProtKB-KW"/>
</dbReference>
<evidence type="ECO:0000313" key="7">
    <source>
        <dbReference type="Proteomes" id="UP001566132"/>
    </source>
</evidence>
<name>A0ABD1EZ94_HYPHA</name>
<keyword evidence="2 4" id="KW-0863">Zinc-finger</keyword>
<evidence type="ECO:0000259" key="5">
    <source>
        <dbReference type="PROSITE" id="PS50089"/>
    </source>
</evidence>
<dbReference type="EMBL" id="JBDJPC010000004">
    <property type="protein sequence ID" value="KAL1505984.1"/>
    <property type="molecule type" value="Genomic_DNA"/>
</dbReference>
<sequence length="394" mass="45321">MLNFMNPKLLPKITRKPMCTENYEPENLISTNYQEKIRGFIAYPSIKPPVEIEFELICNVNISYIFLKTTVGSHKCSGIEIFVKNNVSTCYFSVGKAVNYDAESLIFCNSKQYSQAKPPDNPQLGNFQLFFFKNGTVKSYSNACKVKILIFKTERSVPCLASIEIWGRPSKNCSQKTIDTINRLVQSDSKQLQIPGNSNSNETDNFTIPEEFKDDLTYELMTIPFTLPCGKTIDQTTLEKYHENEKSFGRKPGDPFTGIKFTDRLKPILNVGLKSRIDMFLLKNSDRSETFNLKRTLRTKVQTDKRPKISEHFSGNSDLDVLIEKAKSYPGFTAFTCVNSSKNICENCKHTFEYVYELPCKHYFCRKCLLDICKDLCTKCTRRFVNSEVRKVHF</sequence>
<dbReference type="SMART" id="SM00504">
    <property type="entry name" value="Ubox"/>
    <property type="match status" value="1"/>
</dbReference>
<dbReference type="InterPro" id="IPR045696">
    <property type="entry name" value="Ubox5_N"/>
</dbReference>
<accession>A0ABD1EZ94</accession>
<dbReference type="Pfam" id="PF04564">
    <property type="entry name" value="U-box"/>
    <property type="match status" value="1"/>
</dbReference>
<dbReference type="Gene3D" id="3.30.40.10">
    <property type="entry name" value="Zinc/RING finger domain, C3HC4 (zinc finger)"/>
    <property type="match status" value="1"/>
</dbReference>
<feature type="domain" description="RING-type" evidence="5">
    <location>
        <begin position="345"/>
        <end position="381"/>
    </location>
</feature>
<evidence type="ECO:0000256" key="2">
    <source>
        <dbReference type="ARBA" id="ARBA00022771"/>
    </source>
</evidence>
<comment type="caution">
    <text evidence="6">The sequence shown here is derived from an EMBL/GenBank/DDBJ whole genome shotgun (WGS) entry which is preliminary data.</text>
</comment>
<keyword evidence="3" id="KW-0862">Zinc</keyword>
<dbReference type="InterPro" id="IPR001841">
    <property type="entry name" value="Znf_RING"/>
</dbReference>
<dbReference type="SUPFAM" id="SSF57850">
    <property type="entry name" value="RING/U-box"/>
    <property type="match status" value="2"/>
</dbReference>
<proteinExistence type="predicted"/>
<keyword evidence="7" id="KW-1185">Reference proteome</keyword>
<dbReference type="Proteomes" id="UP001566132">
    <property type="component" value="Unassembled WGS sequence"/>
</dbReference>
<dbReference type="InterPro" id="IPR003613">
    <property type="entry name" value="Ubox_domain"/>
</dbReference>
<dbReference type="InterPro" id="IPR017907">
    <property type="entry name" value="Znf_RING_CS"/>
</dbReference>
<protein>
    <recommendedName>
        <fullName evidence="5">RING-type domain-containing protein</fullName>
    </recommendedName>
</protein>
<organism evidence="6 7">
    <name type="scientific">Hypothenemus hampei</name>
    <name type="common">Coffee berry borer</name>
    <dbReference type="NCBI Taxonomy" id="57062"/>
    <lineage>
        <taxon>Eukaryota</taxon>
        <taxon>Metazoa</taxon>
        <taxon>Ecdysozoa</taxon>
        <taxon>Arthropoda</taxon>
        <taxon>Hexapoda</taxon>
        <taxon>Insecta</taxon>
        <taxon>Pterygota</taxon>
        <taxon>Neoptera</taxon>
        <taxon>Endopterygota</taxon>
        <taxon>Coleoptera</taxon>
        <taxon>Polyphaga</taxon>
        <taxon>Cucujiformia</taxon>
        <taxon>Curculionidae</taxon>
        <taxon>Scolytinae</taxon>
        <taxon>Hypothenemus</taxon>
    </lineage>
</organism>
<keyword evidence="1" id="KW-0479">Metal-binding</keyword>
<dbReference type="InterPro" id="IPR039847">
    <property type="entry name" value="Ubox5"/>
</dbReference>
<dbReference type="CDD" id="cd16660">
    <property type="entry name" value="RING-Ubox_RNF37"/>
    <property type="match status" value="1"/>
</dbReference>
<dbReference type="Pfam" id="PF19318">
    <property type="entry name" value="DUF5918"/>
    <property type="match status" value="1"/>
</dbReference>
<evidence type="ECO:0000256" key="1">
    <source>
        <dbReference type="ARBA" id="ARBA00022723"/>
    </source>
</evidence>
<dbReference type="PANTHER" id="PTHR13492">
    <property type="entry name" value="RING FINGER PROTEIN 37"/>
    <property type="match status" value="1"/>
</dbReference>
<dbReference type="PROSITE" id="PS50089">
    <property type="entry name" value="ZF_RING_2"/>
    <property type="match status" value="1"/>
</dbReference>
<dbReference type="InterPro" id="IPR039925">
    <property type="entry name" value="RNF37_RING-Ubox"/>
</dbReference>